<dbReference type="PRINTS" id="PR00504">
    <property type="entry name" value="CHROMODOMAIN"/>
</dbReference>
<comment type="subcellular location">
    <subcellularLocation>
        <location evidence="1">Nucleus</location>
    </subcellularLocation>
</comment>
<evidence type="ECO:0000259" key="5">
    <source>
        <dbReference type="PROSITE" id="PS50013"/>
    </source>
</evidence>
<name>A0A7C8IC48_9PLEO</name>
<dbReference type="OrthoDB" id="433924at2759"/>
<comment type="subunit">
    <text evidence="2">Component of the NuA4 histone acetyltransferase complex.</text>
</comment>
<dbReference type="EMBL" id="JAADJZ010000014">
    <property type="protein sequence ID" value="KAF2870370.1"/>
    <property type="molecule type" value="Genomic_DNA"/>
</dbReference>
<evidence type="ECO:0000313" key="6">
    <source>
        <dbReference type="EMBL" id="KAF2870370.1"/>
    </source>
</evidence>
<evidence type="ECO:0000313" key="7">
    <source>
        <dbReference type="Proteomes" id="UP000481861"/>
    </source>
</evidence>
<dbReference type="SMART" id="SM00300">
    <property type="entry name" value="ChSh"/>
    <property type="match status" value="1"/>
</dbReference>
<dbReference type="Pfam" id="PF00385">
    <property type="entry name" value="Chromo"/>
    <property type="match status" value="1"/>
</dbReference>
<protein>
    <recommendedName>
        <fullName evidence="5">Chromo domain-containing protein</fullName>
    </recommendedName>
</protein>
<sequence>MPPALSEDESAASSAGEEVPARPPPKKNSKQPAKPKVVEEPDDDDEDVAEDEYIVEKISDHKTVGKEVVYHVKWMGYEKKADMTWEPEDNLGGALEVLNEYWEEIGGRPEPGGKSTKRKGRKSMAESESATPASSAKRIKKEPEWTPPPGSWENDVEFVDTVEESLDPKTGAPMRYAYLNWNNGKKTQHPLPHVYVKCPQKMLKYYESHLVFSHNDEATNGQTDVFMKSADDYED</sequence>
<feature type="compositionally biased region" description="Acidic residues" evidence="4">
    <location>
        <begin position="1"/>
        <end position="10"/>
    </location>
</feature>
<dbReference type="InterPro" id="IPR023780">
    <property type="entry name" value="Chromo_domain"/>
</dbReference>
<feature type="region of interest" description="Disordered" evidence="4">
    <location>
        <begin position="1"/>
        <end position="58"/>
    </location>
</feature>
<feature type="compositionally biased region" description="Low complexity" evidence="4">
    <location>
        <begin position="126"/>
        <end position="136"/>
    </location>
</feature>
<keyword evidence="3" id="KW-0539">Nucleus</keyword>
<dbReference type="GO" id="GO:0006338">
    <property type="term" value="P:chromatin remodeling"/>
    <property type="evidence" value="ECO:0007669"/>
    <property type="project" value="UniProtKB-ARBA"/>
</dbReference>
<evidence type="ECO:0000256" key="1">
    <source>
        <dbReference type="ARBA" id="ARBA00004123"/>
    </source>
</evidence>
<dbReference type="Proteomes" id="UP000481861">
    <property type="component" value="Unassembled WGS sequence"/>
</dbReference>
<dbReference type="SMART" id="SM00298">
    <property type="entry name" value="CHROMO"/>
    <property type="match status" value="1"/>
</dbReference>
<dbReference type="GO" id="GO:0000792">
    <property type="term" value="C:heterochromatin"/>
    <property type="evidence" value="ECO:0007669"/>
    <property type="project" value="UniProtKB-ARBA"/>
</dbReference>
<dbReference type="PANTHER" id="PTHR22812">
    <property type="entry name" value="CHROMOBOX PROTEIN"/>
    <property type="match status" value="1"/>
</dbReference>
<organism evidence="6 7">
    <name type="scientific">Massariosphaeria phaeospora</name>
    <dbReference type="NCBI Taxonomy" id="100035"/>
    <lineage>
        <taxon>Eukaryota</taxon>
        <taxon>Fungi</taxon>
        <taxon>Dikarya</taxon>
        <taxon>Ascomycota</taxon>
        <taxon>Pezizomycotina</taxon>
        <taxon>Dothideomycetes</taxon>
        <taxon>Pleosporomycetidae</taxon>
        <taxon>Pleosporales</taxon>
        <taxon>Pleosporales incertae sedis</taxon>
        <taxon>Massariosphaeria</taxon>
    </lineage>
</organism>
<evidence type="ECO:0000256" key="2">
    <source>
        <dbReference type="ARBA" id="ARBA00011353"/>
    </source>
</evidence>
<dbReference type="InterPro" id="IPR023779">
    <property type="entry name" value="Chromodomain_CS"/>
</dbReference>
<dbReference type="Pfam" id="PF01393">
    <property type="entry name" value="Chromo_shadow"/>
    <property type="match status" value="1"/>
</dbReference>
<dbReference type="CDD" id="cd00024">
    <property type="entry name" value="CD_CSD"/>
    <property type="match status" value="1"/>
</dbReference>
<feature type="domain" description="Chromo" evidence="5">
    <location>
        <begin position="53"/>
        <end position="113"/>
    </location>
</feature>
<evidence type="ECO:0000256" key="3">
    <source>
        <dbReference type="ARBA" id="ARBA00023242"/>
    </source>
</evidence>
<dbReference type="SUPFAM" id="SSF54160">
    <property type="entry name" value="Chromo domain-like"/>
    <property type="match status" value="2"/>
</dbReference>
<comment type="caution">
    <text evidence="6">The sequence shown here is derived from an EMBL/GenBank/DDBJ whole genome shotgun (WGS) entry which is preliminary data.</text>
</comment>
<accession>A0A7C8IC48</accession>
<keyword evidence="7" id="KW-1185">Reference proteome</keyword>
<dbReference type="GO" id="GO:0005634">
    <property type="term" value="C:nucleus"/>
    <property type="evidence" value="ECO:0007669"/>
    <property type="project" value="UniProtKB-SubCell"/>
</dbReference>
<reference evidence="6 7" key="1">
    <citation type="submission" date="2020-01" db="EMBL/GenBank/DDBJ databases">
        <authorList>
            <consortium name="DOE Joint Genome Institute"/>
            <person name="Haridas S."/>
            <person name="Albert R."/>
            <person name="Binder M."/>
            <person name="Bloem J."/>
            <person name="Labutti K."/>
            <person name="Salamov A."/>
            <person name="Andreopoulos B."/>
            <person name="Baker S.E."/>
            <person name="Barry K."/>
            <person name="Bills G."/>
            <person name="Bluhm B.H."/>
            <person name="Cannon C."/>
            <person name="Castanera R."/>
            <person name="Culley D.E."/>
            <person name="Daum C."/>
            <person name="Ezra D."/>
            <person name="Gonzalez J.B."/>
            <person name="Henrissat B."/>
            <person name="Kuo A."/>
            <person name="Liang C."/>
            <person name="Lipzen A."/>
            <person name="Lutzoni F."/>
            <person name="Magnuson J."/>
            <person name="Mondo S."/>
            <person name="Nolan M."/>
            <person name="Ohm R."/>
            <person name="Pangilinan J."/>
            <person name="Park H.-J.H."/>
            <person name="Ramirez L."/>
            <person name="Alfaro M."/>
            <person name="Sun H."/>
            <person name="Tritt A."/>
            <person name="Yoshinaga Y."/>
            <person name="Zwiers L.-H.L."/>
            <person name="Turgeon B.G."/>
            <person name="Goodwin S.B."/>
            <person name="Spatafora J.W."/>
            <person name="Crous P.W."/>
            <person name="Grigoriev I.V."/>
        </authorList>
    </citation>
    <scope>NUCLEOTIDE SEQUENCE [LARGE SCALE GENOMIC DNA]</scope>
    <source>
        <strain evidence="6 7">CBS 611.86</strain>
    </source>
</reference>
<feature type="region of interest" description="Disordered" evidence="4">
    <location>
        <begin position="106"/>
        <end position="155"/>
    </location>
</feature>
<dbReference type="Gene3D" id="2.40.50.40">
    <property type="match status" value="2"/>
</dbReference>
<dbReference type="InterPro" id="IPR000953">
    <property type="entry name" value="Chromo/chromo_shadow_dom"/>
</dbReference>
<dbReference type="InterPro" id="IPR008251">
    <property type="entry name" value="Chromo_shadow_dom"/>
</dbReference>
<feature type="compositionally biased region" description="Acidic residues" evidence="4">
    <location>
        <begin position="40"/>
        <end position="53"/>
    </location>
</feature>
<dbReference type="PROSITE" id="PS00598">
    <property type="entry name" value="CHROMO_1"/>
    <property type="match status" value="1"/>
</dbReference>
<dbReference type="InterPro" id="IPR051219">
    <property type="entry name" value="Heterochromatin_chromo-domain"/>
</dbReference>
<dbReference type="InterPro" id="IPR016197">
    <property type="entry name" value="Chromo-like_dom_sf"/>
</dbReference>
<dbReference type="InterPro" id="IPR017984">
    <property type="entry name" value="Chromo_dom_subgr"/>
</dbReference>
<proteinExistence type="predicted"/>
<gene>
    <name evidence="6" type="ORF">BDV95DRAFT_575655</name>
</gene>
<dbReference type="AlphaFoldDB" id="A0A7C8IC48"/>
<evidence type="ECO:0000256" key="4">
    <source>
        <dbReference type="SAM" id="MobiDB-lite"/>
    </source>
</evidence>
<dbReference type="PROSITE" id="PS50013">
    <property type="entry name" value="CHROMO_2"/>
    <property type="match status" value="1"/>
</dbReference>